<dbReference type="EMBL" id="BJZQ01000025">
    <property type="protein sequence ID" value="GEO90637.1"/>
    <property type="molecule type" value="Genomic_DNA"/>
</dbReference>
<dbReference type="Pfam" id="PF10081">
    <property type="entry name" value="Abhydrolase_9"/>
    <property type="match status" value="1"/>
</dbReference>
<feature type="transmembrane region" description="Helical" evidence="1">
    <location>
        <begin position="12"/>
        <end position="32"/>
    </location>
</feature>
<name>A0A512HYV8_9ACTN</name>
<feature type="transmembrane region" description="Helical" evidence="1">
    <location>
        <begin position="76"/>
        <end position="96"/>
    </location>
</feature>
<feature type="domain" description="Alpha/beta-hydrolase catalytic" evidence="2">
    <location>
        <begin position="250"/>
        <end position="538"/>
    </location>
</feature>
<dbReference type="AlphaFoldDB" id="A0A512HYV8"/>
<dbReference type="InterPro" id="IPR027787">
    <property type="entry name" value="Alpha/beta-hydrolase_catalytic"/>
</dbReference>
<dbReference type="RefSeq" id="WP_146828772.1">
    <property type="nucleotide sequence ID" value="NZ_BAAAYQ010000001.1"/>
</dbReference>
<evidence type="ECO:0000259" key="3">
    <source>
        <dbReference type="Pfam" id="PF15420"/>
    </source>
</evidence>
<evidence type="ECO:0000256" key="1">
    <source>
        <dbReference type="SAM" id="Phobius"/>
    </source>
</evidence>
<evidence type="ECO:0000313" key="5">
    <source>
        <dbReference type="Proteomes" id="UP000321769"/>
    </source>
</evidence>
<feature type="transmembrane region" description="Helical" evidence="1">
    <location>
        <begin position="38"/>
        <end position="64"/>
    </location>
</feature>
<dbReference type="OrthoDB" id="4397445at2"/>
<gene>
    <name evidence="4" type="ORF">AFL01nite_29640</name>
</gene>
<protein>
    <recommendedName>
        <fullName evidence="6">Alpha/beta-hydrolase family protein</fullName>
    </recommendedName>
</protein>
<accession>A0A512HYV8</accession>
<dbReference type="Pfam" id="PF15420">
    <property type="entry name" value="Abhydrolase_9_N"/>
    <property type="match status" value="1"/>
</dbReference>
<proteinExistence type="predicted"/>
<keyword evidence="5" id="KW-1185">Reference proteome</keyword>
<evidence type="ECO:0000313" key="4">
    <source>
        <dbReference type="EMBL" id="GEO90637.1"/>
    </source>
</evidence>
<dbReference type="InterPro" id="IPR027788">
    <property type="entry name" value="Alpha/beta-hydrolase_N_dom"/>
</dbReference>
<feature type="transmembrane region" description="Helical" evidence="1">
    <location>
        <begin position="116"/>
        <end position="137"/>
    </location>
</feature>
<keyword evidence="1" id="KW-1133">Transmembrane helix</keyword>
<comment type="caution">
    <text evidence="4">The sequence shown here is derived from an EMBL/GenBank/DDBJ whole genome shotgun (WGS) entry which is preliminary data.</text>
</comment>
<keyword evidence="1" id="KW-0472">Membrane</keyword>
<evidence type="ECO:0008006" key="6">
    <source>
        <dbReference type="Google" id="ProtNLM"/>
    </source>
</evidence>
<sequence>MVRTLRAWFRPTWPGLSGAFVLALLSLTPSLLPRPALFQGLVTGVTAAIGYGLGVALAWVWRAFADREARQPSARTWWRSLAVFAVVLLVADVLSVRHQDRIRALMGLGDASWWRFVTVPLVAVLVFCLLVAASRGLRRAARSLSAFLGRHIGPQAARAVGFLSVAALTFFTLSGLVYDNAIEAVDASFALGDRQVSARLDPPTSTLRSGSPDSALEWDDLGRQGRRFVARGPSGAEIAEFTGRPALDPVRAYAGTANAEDVEERARLVVEDLERAGGFERANLLVAGTTGSGFIEPSAANSFEYLTGGDSAIVSMQYSHLPSWVSFLVDQRAARHAGRALFDAVYQRWSALPPGDRPRLYLFGESLGSFALETAFSGEADLRNRTSGGLFVGPPSFNSLFTEFRELRDAGSREIEPVFRQGRTVRFTTDPWRPTIPTSEPWDGPHLLYLVHASDPITWWSPDLVWNRPDWLEERRGRDVADAMRWYPIVTFWQTSADMAVAMAVPSGHGHDFVGEHVAGWAAVLEPAGWTKADLRRLQQQLLDANAANDGVPPSLQDD</sequence>
<reference evidence="4 5" key="1">
    <citation type="submission" date="2019-07" db="EMBL/GenBank/DDBJ databases">
        <title>Whole genome shotgun sequence of Aeromicrobium flavum NBRC 107625.</title>
        <authorList>
            <person name="Hosoyama A."/>
            <person name="Uohara A."/>
            <person name="Ohji S."/>
            <person name="Ichikawa N."/>
        </authorList>
    </citation>
    <scope>NUCLEOTIDE SEQUENCE [LARGE SCALE GENOMIC DNA]</scope>
    <source>
        <strain evidence="4 5">NBRC 107625</strain>
    </source>
</reference>
<evidence type="ECO:0000259" key="2">
    <source>
        <dbReference type="Pfam" id="PF10081"/>
    </source>
</evidence>
<organism evidence="4 5">
    <name type="scientific">Aeromicrobium flavum</name>
    <dbReference type="NCBI Taxonomy" id="416568"/>
    <lineage>
        <taxon>Bacteria</taxon>
        <taxon>Bacillati</taxon>
        <taxon>Actinomycetota</taxon>
        <taxon>Actinomycetes</taxon>
        <taxon>Propionibacteriales</taxon>
        <taxon>Nocardioidaceae</taxon>
        <taxon>Aeromicrobium</taxon>
    </lineage>
</organism>
<feature type="transmembrane region" description="Helical" evidence="1">
    <location>
        <begin position="157"/>
        <end position="178"/>
    </location>
</feature>
<feature type="domain" description="Alpha/beta-hydrolase N-terminal" evidence="3">
    <location>
        <begin position="27"/>
        <end position="233"/>
    </location>
</feature>
<dbReference type="Proteomes" id="UP000321769">
    <property type="component" value="Unassembled WGS sequence"/>
</dbReference>
<keyword evidence="1" id="KW-0812">Transmembrane</keyword>